<dbReference type="InterPro" id="IPR034743">
    <property type="entry name" value="RH1"/>
</dbReference>
<dbReference type="PROSITE" id="PS51776">
    <property type="entry name" value="RH1"/>
    <property type="match status" value="1"/>
</dbReference>
<dbReference type="AlphaFoldDB" id="A0A443QV72"/>
<evidence type="ECO:0000256" key="1">
    <source>
        <dbReference type="SAM" id="Coils"/>
    </source>
</evidence>
<proteinExistence type="predicted"/>
<feature type="coiled-coil region" evidence="1">
    <location>
        <begin position="11"/>
        <end position="57"/>
    </location>
</feature>
<keyword evidence="4" id="KW-1185">Reference proteome</keyword>
<comment type="caution">
    <text evidence="3">The sequence shown here is derived from an EMBL/GenBank/DDBJ whole genome shotgun (WGS) entry which is preliminary data.</text>
</comment>
<reference evidence="3 4" key="1">
    <citation type="journal article" date="2018" name="Gigascience">
        <title>Genomes of trombidid mites reveal novel predicted allergens and laterally-transferred genes associated with secondary metabolism.</title>
        <authorList>
            <person name="Dong X."/>
            <person name="Chaisiri K."/>
            <person name="Xia D."/>
            <person name="Armstrong S.D."/>
            <person name="Fang Y."/>
            <person name="Donnelly M.J."/>
            <person name="Kadowaki T."/>
            <person name="McGarry J.W."/>
            <person name="Darby A.C."/>
            <person name="Makepeace B.L."/>
        </authorList>
    </citation>
    <scope>NUCLEOTIDE SEQUENCE [LARGE SCALE GENOMIC DNA]</scope>
    <source>
        <strain evidence="3">UoL-UT</strain>
    </source>
</reference>
<evidence type="ECO:0000259" key="2">
    <source>
        <dbReference type="PROSITE" id="PS51776"/>
    </source>
</evidence>
<dbReference type="Proteomes" id="UP000288716">
    <property type="component" value="Unassembled WGS sequence"/>
</dbReference>
<keyword evidence="1" id="KW-0175">Coiled coil</keyword>
<dbReference type="STRING" id="299467.A0A443QV72"/>
<dbReference type="VEuPathDB" id="VectorBase:LDEU014164"/>
<evidence type="ECO:0000313" key="3">
    <source>
        <dbReference type="EMBL" id="RWS06928.1"/>
    </source>
</evidence>
<gene>
    <name evidence="3" type="ORF">B4U80_01970</name>
</gene>
<organism evidence="3 4">
    <name type="scientific">Leptotrombidium deliense</name>
    <dbReference type="NCBI Taxonomy" id="299467"/>
    <lineage>
        <taxon>Eukaryota</taxon>
        <taxon>Metazoa</taxon>
        <taxon>Ecdysozoa</taxon>
        <taxon>Arthropoda</taxon>
        <taxon>Chelicerata</taxon>
        <taxon>Arachnida</taxon>
        <taxon>Acari</taxon>
        <taxon>Acariformes</taxon>
        <taxon>Trombidiformes</taxon>
        <taxon>Prostigmata</taxon>
        <taxon>Anystina</taxon>
        <taxon>Parasitengona</taxon>
        <taxon>Trombiculoidea</taxon>
        <taxon>Trombiculidae</taxon>
        <taxon>Leptotrombidium</taxon>
    </lineage>
</organism>
<dbReference type="OrthoDB" id="6372625at2759"/>
<protein>
    <submittedName>
        <fullName evidence="3">JNK-interacting protein 3-like protein</fullName>
    </submittedName>
</protein>
<name>A0A443QV72_9ACAR</name>
<evidence type="ECO:0000313" key="4">
    <source>
        <dbReference type="Proteomes" id="UP000288716"/>
    </source>
</evidence>
<sequence length="79" mass="9009">MPMVVNVLESLDLAIIENQHLQAELELSKDENEQLEKQQLQNKIDSLESIVKIFELKSKKFFGPCGQIGRKGNGNENRI</sequence>
<dbReference type="EMBL" id="NCKV01051659">
    <property type="protein sequence ID" value="RWS06928.1"/>
    <property type="molecule type" value="Genomic_DNA"/>
</dbReference>
<accession>A0A443QV72</accession>
<feature type="domain" description="RH1" evidence="2">
    <location>
        <begin position="1"/>
        <end position="45"/>
    </location>
</feature>